<dbReference type="Proteomes" id="UP000887565">
    <property type="component" value="Unplaced"/>
</dbReference>
<name>A0A915J955_ROMCU</name>
<protein>
    <submittedName>
        <fullName evidence="2">Secreted protein</fullName>
    </submittedName>
</protein>
<sequence length="216" mass="22424">MYLAGLLALSTVRRYIIAVFVLTTIAAGHDLCGGDHHRSETRDVNGGYRSGFIAGAAVLDDVILDFGVDVACEDLSASSWAFCLSRCLRQRVVRSLGILPRSAREVLGGGVYLVLGAVGGTRVAGCGGCGGGCGIGCGCDVTGGDVSIWKSSLNTIGRNANRLQIYVPGSVAKVGFAFGDAIHPVGKARFRVAVGAVPHTFVERGAYFLCHCLGMV</sequence>
<evidence type="ECO:0000313" key="1">
    <source>
        <dbReference type="Proteomes" id="UP000887565"/>
    </source>
</evidence>
<accession>A0A915J955</accession>
<evidence type="ECO:0000313" key="2">
    <source>
        <dbReference type="WBParaSite" id="nRc.2.0.1.t22692-RA"/>
    </source>
</evidence>
<dbReference type="WBParaSite" id="nRc.2.0.1.t22692-RA">
    <property type="protein sequence ID" value="nRc.2.0.1.t22692-RA"/>
    <property type="gene ID" value="nRc.2.0.1.g22692"/>
</dbReference>
<keyword evidence="1" id="KW-1185">Reference proteome</keyword>
<reference evidence="2" key="1">
    <citation type="submission" date="2022-11" db="UniProtKB">
        <authorList>
            <consortium name="WormBaseParasite"/>
        </authorList>
    </citation>
    <scope>IDENTIFICATION</scope>
</reference>
<proteinExistence type="predicted"/>
<organism evidence="1 2">
    <name type="scientific">Romanomermis culicivorax</name>
    <name type="common">Nematode worm</name>
    <dbReference type="NCBI Taxonomy" id="13658"/>
    <lineage>
        <taxon>Eukaryota</taxon>
        <taxon>Metazoa</taxon>
        <taxon>Ecdysozoa</taxon>
        <taxon>Nematoda</taxon>
        <taxon>Enoplea</taxon>
        <taxon>Dorylaimia</taxon>
        <taxon>Mermithida</taxon>
        <taxon>Mermithoidea</taxon>
        <taxon>Mermithidae</taxon>
        <taxon>Romanomermis</taxon>
    </lineage>
</organism>
<dbReference type="AlphaFoldDB" id="A0A915J955"/>